<sequence length="569" mass="62887">MEMVTAAAPRALVNRNILLPHGCLKPPSRMHLLRRRNNLICYGRIDRRDVLLGIGGAASSAWLGTQRGRGAIAAPIQAPDLRNCHPPDLPDTAPLDTNCCLAYGTGIIDFQLPQQGSSLPLRVRPAAHLVDAEYLAKYERAVALMKQLPADDPRSFEQQWRVHCAYCDGAYDQVGFPDLELQIHNCWLFFPWHRFYVYFHERILGKLIGDDTFALPFWNWDAPAGMTLPPIYANQQSSPLYDDRRDPAHQPPFPLDLDYSATDPDPSVQTDQEIDDNLKIMYRQMVASSKKTQLFLGQPYRAGDAPDPGAGSIESVRHNTVHLWTGDTRQPNGEDMGNFYSAARDPIFFAHHANIDRLWHVWRGLRPGLNTDFADADWLDAAFLFYDEEARPVRVRVRDCLDPAAMGYAYQDVGLPWLDAKPAKKSAVTPAPATGALPTTLGETVRVTVTRPLVSRTDAEKEAAEEVLIVEGIEVANHFKFVKFDVLVNEPESGAGTATGYCAGSVAMTPHMIRQNKKMGSVKTVARFGVCDLIDDIGADGDKTVVVSLVPRCGGELVTVAGVSIGYAN</sequence>
<accession>A0ACD5UXG1</accession>
<reference evidence="1" key="2">
    <citation type="submission" date="2025-09" db="UniProtKB">
        <authorList>
            <consortium name="EnsemblPlants"/>
        </authorList>
    </citation>
    <scope>IDENTIFICATION</scope>
</reference>
<evidence type="ECO:0000313" key="1">
    <source>
        <dbReference type="EnsemblPlants" id="AVESA.00010b.r2.2CG0326410.1.CDS"/>
    </source>
</evidence>
<organism evidence="1 2">
    <name type="scientific">Avena sativa</name>
    <name type="common">Oat</name>
    <dbReference type="NCBI Taxonomy" id="4498"/>
    <lineage>
        <taxon>Eukaryota</taxon>
        <taxon>Viridiplantae</taxon>
        <taxon>Streptophyta</taxon>
        <taxon>Embryophyta</taxon>
        <taxon>Tracheophyta</taxon>
        <taxon>Spermatophyta</taxon>
        <taxon>Magnoliopsida</taxon>
        <taxon>Liliopsida</taxon>
        <taxon>Poales</taxon>
        <taxon>Poaceae</taxon>
        <taxon>BOP clade</taxon>
        <taxon>Pooideae</taxon>
        <taxon>Poodae</taxon>
        <taxon>Poeae</taxon>
        <taxon>Poeae Chloroplast Group 1 (Aveneae type)</taxon>
        <taxon>Aveninae</taxon>
        <taxon>Avena</taxon>
    </lineage>
</organism>
<name>A0ACD5UXG1_AVESA</name>
<reference evidence="1" key="1">
    <citation type="submission" date="2021-05" db="EMBL/GenBank/DDBJ databases">
        <authorList>
            <person name="Scholz U."/>
            <person name="Mascher M."/>
            <person name="Fiebig A."/>
        </authorList>
    </citation>
    <scope>NUCLEOTIDE SEQUENCE [LARGE SCALE GENOMIC DNA]</scope>
</reference>
<evidence type="ECO:0000313" key="2">
    <source>
        <dbReference type="Proteomes" id="UP001732700"/>
    </source>
</evidence>
<proteinExistence type="predicted"/>
<dbReference type="Proteomes" id="UP001732700">
    <property type="component" value="Chromosome 2C"/>
</dbReference>
<keyword evidence="2" id="KW-1185">Reference proteome</keyword>
<dbReference type="EnsemblPlants" id="AVESA.00010b.r2.2CG0326410.1">
    <property type="protein sequence ID" value="AVESA.00010b.r2.2CG0326410.1.CDS"/>
    <property type="gene ID" value="AVESA.00010b.r2.2CG0326410"/>
</dbReference>
<protein>
    <submittedName>
        <fullName evidence="1">Uncharacterized protein</fullName>
    </submittedName>
</protein>